<dbReference type="Pfam" id="PF13673">
    <property type="entry name" value="Acetyltransf_10"/>
    <property type="match status" value="1"/>
</dbReference>
<dbReference type="InterPro" id="IPR000182">
    <property type="entry name" value="GNAT_dom"/>
</dbReference>
<dbReference type="InterPro" id="IPR051635">
    <property type="entry name" value="SNAT-like"/>
</dbReference>
<dbReference type="PANTHER" id="PTHR10908:SF0">
    <property type="entry name" value="SEROTONIN N-ACETYLTRANSFERASE"/>
    <property type="match status" value="1"/>
</dbReference>
<dbReference type="PROSITE" id="PS51186">
    <property type="entry name" value="GNAT"/>
    <property type="match status" value="1"/>
</dbReference>
<sequence>MAEHTDRPAETIPEVDPADFKRASNVEEFSLPMTADDIARMDPRLGMAMASGLPLEDAYEDDEDEDMDEGYVAVDHDDTIDFSWFRRPPVHHRTQLDELHPFVQVLSVSNVDDCVQVENALPEPERCSREKFLYRLNKCPELCLGLFTLPLIQEGEPKPRATLVGHVIATRSSAPRVTDNSMQMPANWRNERVTVEDGETIGHDEYSNTIAVHSLAVLPEHQNKQVGTTLMKSYIQRIKEAAIADRIVLIAHDNLVPFYQELGFENRGPSECKYGGGGWYDMSLELGDSYLYC</sequence>
<keyword evidence="1" id="KW-0808">Transferase</keyword>
<dbReference type="GO" id="GO:0005737">
    <property type="term" value="C:cytoplasm"/>
    <property type="evidence" value="ECO:0007669"/>
    <property type="project" value="TreeGrafter"/>
</dbReference>
<dbReference type="EMBL" id="JXNT01000011">
    <property type="protein sequence ID" value="ODM16606.1"/>
    <property type="molecule type" value="Genomic_DNA"/>
</dbReference>
<name>A0A1E3B858_ASPCR</name>
<evidence type="ECO:0000256" key="3">
    <source>
        <dbReference type="SAM" id="MobiDB-lite"/>
    </source>
</evidence>
<dbReference type="SUPFAM" id="SSF55729">
    <property type="entry name" value="Acyl-CoA N-acyltransferases (Nat)"/>
    <property type="match status" value="1"/>
</dbReference>
<dbReference type="GO" id="GO:0004059">
    <property type="term" value="F:aralkylamine N-acetyltransferase activity"/>
    <property type="evidence" value="ECO:0007669"/>
    <property type="project" value="TreeGrafter"/>
</dbReference>
<gene>
    <name evidence="5" type="ORF">SI65_08113</name>
</gene>
<accession>A0A1E3B858</accession>
<keyword evidence="2" id="KW-0012">Acyltransferase</keyword>
<protein>
    <recommendedName>
        <fullName evidence="4">N-acetyltransferase domain-containing protein</fullName>
    </recommendedName>
</protein>
<comment type="caution">
    <text evidence="5">The sequence shown here is derived from an EMBL/GenBank/DDBJ whole genome shotgun (WGS) entry which is preliminary data.</text>
</comment>
<dbReference type="OrthoDB" id="30840at2759"/>
<feature type="region of interest" description="Disordered" evidence="3">
    <location>
        <begin position="1"/>
        <end position="23"/>
    </location>
</feature>
<dbReference type="Gene3D" id="3.40.630.30">
    <property type="match status" value="1"/>
</dbReference>
<keyword evidence="6" id="KW-1185">Reference proteome</keyword>
<dbReference type="Proteomes" id="UP000094569">
    <property type="component" value="Unassembled WGS sequence"/>
</dbReference>
<dbReference type="PANTHER" id="PTHR10908">
    <property type="entry name" value="SEROTONIN N-ACETYLTRANSFERASE"/>
    <property type="match status" value="1"/>
</dbReference>
<organism evidence="5 6">
    <name type="scientific">Aspergillus cristatus</name>
    <name type="common">Chinese Fuzhuan brick tea-fermentation fungus</name>
    <name type="synonym">Eurotium cristatum</name>
    <dbReference type="NCBI Taxonomy" id="573508"/>
    <lineage>
        <taxon>Eukaryota</taxon>
        <taxon>Fungi</taxon>
        <taxon>Dikarya</taxon>
        <taxon>Ascomycota</taxon>
        <taxon>Pezizomycotina</taxon>
        <taxon>Eurotiomycetes</taxon>
        <taxon>Eurotiomycetidae</taxon>
        <taxon>Eurotiales</taxon>
        <taxon>Aspergillaceae</taxon>
        <taxon>Aspergillus</taxon>
        <taxon>Aspergillus subgen. Aspergillus</taxon>
    </lineage>
</organism>
<evidence type="ECO:0000313" key="5">
    <source>
        <dbReference type="EMBL" id="ODM16606.1"/>
    </source>
</evidence>
<evidence type="ECO:0000259" key="4">
    <source>
        <dbReference type="PROSITE" id="PS51186"/>
    </source>
</evidence>
<evidence type="ECO:0000256" key="1">
    <source>
        <dbReference type="ARBA" id="ARBA00022679"/>
    </source>
</evidence>
<dbReference type="AlphaFoldDB" id="A0A1E3B858"/>
<feature type="domain" description="N-acetyltransferase" evidence="4">
    <location>
        <begin position="150"/>
        <end position="287"/>
    </location>
</feature>
<dbReference type="VEuPathDB" id="FungiDB:SI65_08113"/>
<reference evidence="5 6" key="1">
    <citation type="journal article" date="2016" name="BMC Genomics">
        <title>Comparative genomic and transcriptomic analyses of the Fuzhuan brick tea-fermentation fungus Aspergillus cristatus.</title>
        <authorList>
            <person name="Ge Y."/>
            <person name="Wang Y."/>
            <person name="Liu Y."/>
            <person name="Tan Y."/>
            <person name="Ren X."/>
            <person name="Zhang X."/>
            <person name="Hyde K.D."/>
            <person name="Liu Y."/>
            <person name="Liu Z."/>
        </authorList>
    </citation>
    <scope>NUCLEOTIDE SEQUENCE [LARGE SCALE GENOMIC DNA]</scope>
    <source>
        <strain evidence="5 6">GZAAS20.1005</strain>
    </source>
</reference>
<dbReference type="CDD" id="cd04301">
    <property type="entry name" value="NAT_SF"/>
    <property type="match status" value="1"/>
</dbReference>
<dbReference type="FunFam" id="3.40.630.30:FF:000141">
    <property type="entry name" value="Acetyltransferase, GNAT family family"/>
    <property type="match status" value="1"/>
</dbReference>
<dbReference type="InterPro" id="IPR016181">
    <property type="entry name" value="Acyl_CoA_acyltransferase"/>
</dbReference>
<dbReference type="STRING" id="573508.A0A1E3B858"/>
<evidence type="ECO:0000313" key="6">
    <source>
        <dbReference type="Proteomes" id="UP000094569"/>
    </source>
</evidence>
<evidence type="ECO:0000256" key="2">
    <source>
        <dbReference type="ARBA" id="ARBA00023315"/>
    </source>
</evidence>
<proteinExistence type="predicted"/>